<reference evidence="2" key="1">
    <citation type="submission" date="2021-06" db="EMBL/GenBank/DDBJ databases">
        <authorList>
            <person name="Kallberg Y."/>
            <person name="Tangrot J."/>
            <person name="Rosling A."/>
        </authorList>
    </citation>
    <scope>NUCLEOTIDE SEQUENCE</scope>
    <source>
        <strain evidence="2">BR232B</strain>
    </source>
</reference>
<evidence type="ECO:0000313" key="2">
    <source>
        <dbReference type="EMBL" id="CAG8670227.1"/>
    </source>
</evidence>
<dbReference type="Proteomes" id="UP000789739">
    <property type="component" value="Unassembled WGS sequence"/>
</dbReference>
<gene>
    <name evidence="2" type="ORF">PBRASI_LOCUS11262</name>
</gene>
<dbReference type="InterPro" id="IPR048324">
    <property type="entry name" value="ZSWIM1-3_RNaseH-like"/>
</dbReference>
<feature type="non-terminal residue" evidence="2">
    <location>
        <position position="1"/>
    </location>
</feature>
<name>A0A9N9EA70_9GLOM</name>
<proteinExistence type="predicted"/>
<organism evidence="2 3">
    <name type="scientific">Paraglomus brasilianum</name>
    <dbReference type="NCBI Taxonomy" id="144538"/>
    <lineage>
        <taxon>Eukaryota</taxon>
        <taxon>Fungi</taxon>
        <taxon>Fungi incertae sedis</taxon>
        <taxon>Mucoromycota</taxon>
        <taxon>Glomeromycotina</taxon>
        <taxon>Glomeromycetes</taxon>
        <taxon>Paraglomerales</taxon>
        <taxon>Paraglomeraceae</taxon>
        <taxon>Paraglomus</taxon>
    </lineage>
</organism>
<evidence type="ECO:0000313" key="3">
    <source>
        <dbReference type="Proteomes" id="UP000789739"/>
    </source>
</evidence>
<dbReference type="EMBL" id="CAJVPI010004824">
    <property type="protein sequence ID" value="CAG8670227.1"/>
    <property type="molecule type" value="Genomic_DNA"/>
</dbReference>
<dbReference type="Pfam" id="PF21056">
    <property type="entry name" value="ZSWIM1-3_RNaseH-like"/>
    <property type="match status" value="1"/>
</dbReference>
<comment type="caution">
    <text evidence="2">The sequence shown here is derived from an EMBL/GenBank/DDBJ whole genome shotgun (WGS) entry which is preliminary data.</text>
</comment>
<accession>A0A9N9EA70</accession>
<sequence length="161" mass="18554">DNIETDIFEATSHLENQGYQVNHFRVSSHSTQGLVFVHSAQLTKLRNYGWLTLIDSTHKTNKYDWCLFTLYIHDGYGCWDVGAHFFISREDGDTVAEAIKIIRSNCQHWMPRYILMNQSNVEANAIKKAFLGLQAGEQECVEGVVIEYHLHKSYGQYPILI</sequence>
<keyword evidence="3" id="KW-1185">Reference proteome</keyword>
<dbReference type="AlphaFoldDB" id="A0A9N9EA70"/>
<protein>
    <submittedName>
        <fullName evidence="2">6271_t:CDS:1</fullName>
    </submittedName>
</protein>
<dbReference type="OrthoDB" id="5330842at2759"/>
<feature type="domain" description="ZSWIM1/3 RNaseH-like" evidence="1">
    <location>
        <begin position="18"/>
        <end position="130"/>
    </location>
</feature>
<evidence type="ECO:0000259" key="1">
    <source>
        <dbReference type="Pfam" id="PF21056"/>
    </source>
</evidence>
<feature type="non-terminal residue" evidence="2">
    <location>
        <position position="161"/>
    </location>
</feature>